<dbReference type="Proteomes" id="UP000677228">
    <property type="component" value="Unassembled WGS sequence"/>
</dbReference>
<name>A0A8S2GF45_9BILA</name>
<evidence type="ECO:0000313" key="2">
    <source>
        <dbReference type="EMBL" id="CAF3499413.1"/>
    </source>
</evidence>
<evidence type="ECO:0000313" key="3">
    <source>
        <dbReference type="Proteomes" id="UP000682733"/>
    </source>
</evidence>
<proteinExistence type="predicted"/>
<dbReference type="EMBL" id="CAJOBA010000057">
    <property type="protein sequence ID" value="CAF3499413.1"/>
    <property type="molecule type" value="Genomic_DNA"/>
</dbReference>
<dbReference type="AlphaFoldDB" id="A0A8S2GF45"/>
<dbReference type="InterPro" id="IPR027417">
    <property type="entry name" value="P-loop_NTPase"/>
</dbReference>
<reference evidence="2" key="1">
    <citation type="submission" date="2021-02" db="EMBL/GenBank/DDBJ databases">
        <authorList>
            <person name="Nowell W R."/>
        </authorList>
    </citation>
    <scope>NUCLEOTIDE SEQUENCE</scope>
</reference>
<dbReference type="InterPro" id="IPR050238">
    <property type="entry name" value="DNA_Rep/Repair_Clamp_Loader"/>
</dbReference>
<dbReference type="Proteomes" id="UP000682733">
    <property type="component" value="Unassembled WGS sequence"/>
</dbReference>
<dbReference type="EMBL" id="CAJNOK010000057">
    <property type="protein sequence ID" value="CAF0725962.1"/>
    <property type="molecule type" value="Genomic_DNA"/>
</dbReference>
<dbReference type="PANTHER" id="PTHR11669:SF0">
    <property type="entry name" value="PROTEIN STICHEL-LIKE 2"/>
    <property type="match status" value="1"/>
</dbReference>
<dbReference type="PANTHER" id="PTHR11669">
    <property type="entry name" value="REPLICATION FACTOR C / DNA POLYMERASE III GAMMA-TAU SUBUNIT"/>
    <property type="match status" value="1"/>
</dbReference>
<dbReference type="SUPFAM" id="SSF52540">
    <property type="entry name" value="P-loop containing nucleoside triphosphate hydrolases"/>
    <property type="match status" value="1"/>
</dbReference>
<sequence>MMDSIALYRKYRPAFFADVIGQTGIVKALAGAVASRKIPHALILTGTRGVGKTTAARIFAKAACCLESQQGDACGKCASCTIIANANPMDIIELDAASNNGVEEIRELIEKARYAPSILTHKIFILDEAHMLTGSA</sequence>
<gene>
    <name evidence="1" type="ORF">OVA965_LOCUS429</name>
    <name evidence="2" type="ORF">TMI583_LOCUS429</name>
</gene>
<accession>A0A8S2GF45</accession>
<comment type="caution">
    <text evidence="2">The sequence shown here is derived from an EMBL/GenBank/DDBJ whole genome shotgun (WGS) entry which is preliminary data.</text>
</comment>
<dbReference type="Pfam" id="PF13177">
    <property type="entry name" value="DNA_pol3_delta2"/>
    <property type="match status" value="1"/>
</dbReference>
<evidence type="ECO:0008006" key="4">
    <source>
        <dbReference type="Google" id="ProtNLM"/>
    </source>
</evidence>
<protein>
    <recommendedName>
        <fullName evidence="4">DNA polymerase III subunit gamma/tau</fullName>
    </recommendedName>
</protein>
<dbReference type="GO" id="GO:0006261">
    <property type="term" value="P:DNA-templated DNA replication"/>
    <property type="evidence" value="ECO:0007669"/>
    <property type="project" value="TreeGrafter"/>
</dbReference>
<evidence type="ECO:0000313" key="1">
    <source>
        <dbReference type="EMBL" id="CAF0725962.1"/>
    </source>
</evidence>
<dbReference type="Gene3D" id="3.40.50.300">
    <property type="entry name" value="P-loop containing nucleotide triphosphate hydrolases"/>
    <property type="match status" value="1"/>
</dbReference>
<organism evidence="2 3">
    <name type="scientific">Didymodactylos carnosus</name>
    <dbReference type="NCBI Taxonomy" id="1234261"/>
    <lineage>
        <taxon>Eukaryota</taxon>
        <taxon>Metazoa</taxon>
        <taxon>Spiralia</taxon>
        <taxon>Gnathifera</taxon>
        <taxon>Rotifera</taxon>
        <taxon>Eurotatoria</taxon>
        <taxon>Bdelloidea</taxon>
        <taxon>Philodinida</taxon>
        <taxon>Philodinidae</taxon>
        <taxon>Didymodactylos</taxon>
    </lineage>
</organism>